<dbReference type="HOGENOM" id="CLU_118864_5_0_1"/>
<keyword evidence="5 6" id="KW-0472">Membrane</keyword>
<dbReference type="Bgee" id="ENSGGOG00000000633">
    <property type="expression patterns" value="Expressed in heart and 6 other cell types or tissues"/>
</dbReference>
<dbReference type="Pfam" id="PF03647">
    <property type="entry name" value="Tmemb_14"/>
    <property type="match status" value="1"/>
</dbReference>
<feature type="transmembrane region" description="Helical" evidence="6">
    <location>
        <begin position="12"/>
        <end position="31"/>
    </location>
</feature>
<dbReference type="GeneTree" id="ENSGT00940000163914"/>
<dbReference type="GO" id="GO:0006783">
    <property type="term" value="P:heme biosynthetic process"/>
    <property type="evidence" value="ECO:0000318"/>
    <property type="project" value="GO_Central"/>
</dbReference>
<sequence length="168" mass="18264">MEKPLFPLVPLHWFGFGYTALVVSGGIVGYVKTGRAPSLAAGLLFGSLAGVGAYQLYQDPRNVWGFLAATSVTFVGIMGMRSYYYGKFMPVGLIAGAKSHSVTQAGVQWRDLISLQPLPPWFKQFSCLSLPSSWDYRCPPPCPANFCTFSGDGVSPCWPGWSQTPDLK</sequence>
<evidence type="ECO:0000256" key="3">
    <source>
        <dbReference type="ARBA" id="ARBA00022692"/>
    </source>
</evidence>
<dbReference type="PANTHER" id="PTHR46254:SF6">
    <property type="entry name" value="HIGH MOBILITY GROUP AT-HOOK 2"/>
    <property type="match status" value="1"/>
</dbReference>
<accession>G3RWI0</accession>
<dbReference type="Gene3D" id="1.10.10.1740">
    <property type="entry name" value="Transmembrane protein 14-like"/>
    <property type="match status" value="1"/>
</dbReference>
<dbReference type="Ensembl" id="ENSGGOT00000004496.3">
    <property type="protein sequence ID" value="ENSGGOP00000020163.2"/>
    <property type="gene ID" value="ENSGGOG00000000633.3"/>
</dbReference>
<keyword evidence="3 6" id="KW-0812">Transmembrane</keyword>
<dbReference type="InParanoid" id="G3RWI0"/>
<dbReference type="AlphaFoldDB" id="G3RWI0"/>
<protein>
    <recommendedName>
        <fullName evidence="9">Transmembrane protein 14B</fullName>
    </recommendedName>
</protein>
<dbReference type="PANTHER" id="PTHR46254">
    <property type="entry name" value="PROTEIN GVQW1-RELATED"/>
    <property type="match status" value="1"/>
</dbReference>
<dbReference type="STRING" id="9593.ENSGGOP00000020163"/>
<dbReference type="InterPro" id="IPR044890">
    <property type="entry name" value="TMEM14_sf"/>
</dbReference>
<reference evidence="7 8" key="2">
    <citation type="journal article" date="2012" name="Nature">
        <title>Insights into hominid evolution from the gorilla genome sequence.</title>
        <authorList>
            <person name="Scally A."/>
            <person name="Dutheil J.Y."/>
            <person name="Hillier L.W."/>
            <person name="Jordan G.E."/>
            <person name="Goodhead I."/>
            <person name="Herrero J."/>
            <person name="Hobolth A."/>
            <person name="Lappalainen T."/>
            <person name="Mailund T."/>
            <person name="Marques-Bonet T."/>
            <person name="McCarthy S."/>
            <person name="Montgomery S.H."/>
            <person name="Schwalie P.C."/>
            <person name="Tang Y.A."/>
            <person name="Ward M.C."/>
            <person name="Xue Y."/>
            <person name="Yngvadottir B."/>
            <person name="Alkan C."/>
            <person name="Andersen L.N."/>
            <person name="Ayub Q."/>
            <person name="Ball E.V."/>
            <person name="Beal K."/>
            <person name="Bradley B.J."/>
            <person name="Chen Y."/>
            <person name="Clee C.M."/>
            <person name="Fitzgerald S."/>
            <person name="Graves T.A."/>
            <person name="Gu Y."/>
            <person name="Heath P."/>
            <person name="Heger A."/>
            <person name="Karakoc E."/>
            <person name="Kolb-Kokocinski A."/>
            <person name="Laird G.K."/>
            <person name="Lunter G."/>
            <person name="Meader S."/>
            <person name="Mort M."/>
            <person name="Mullikin J.C."/>
            <person name="Munch K."/>
            <person name="O'Connor T.D."/>
            <person name="Phillips A.D."/>
            <person name="Prado-Martinez J."/>
            <person name="Rogers A.S."/>
            <person name="Sajjadian S."/>
            <person name="Schmidt D."/>
            <person name="Shaw K."/>
            <person name="Simpson J.T."/>
            <person name="Stenson P.D."/>
            <person name="Turner D.J."/>
            <person name="Vigilant L."/>
            <person name="Vilella A.J."/>
            <person name="Whitener W."/>
            <person name="Zhu B."/>
            <person name="Cooper D.N."/>
            <person name="de Jong P."/>
            <person name="Dermitzakis E.T."/>
            <person name="Eichler E.E."/>
            <person name="Flicek P."/>
            <person name="Goldman N."/>
            <person name="Mundy N.I."/>
            <person name="Ning Z."/>
            <person name="Odom D.T."/>
            <person name="Ponting C.P."/>
            <person name="Quail M.A."/>
            <person name="Ryder O.A."/>
            <person name="Searle S.M."/>
            <person name="Warren W.C."/>
            <person name="Wilson R.K."/>
            <person name="Schierup M.H."/>
            <person name="Rogers J."/>
            <person name="Tyler-Smith C."/>
            <person name="Durbin R."/>
        </authorList>
    </citation>
    <scope>NUCLEOTIDE SEQUENCE [LARGE SCALE GENOMIC DNA]</scope>
</reference>
<evidence type="ECO:0000313" key="8">
    <source>
        <dbReference type="Proteomes" id="UP000001519"/>
    </source>
</evidence>
<reference evidence="7" key="3">
    <citation type="submission" date="2025-08" db="UniProtKB">
        <authorList>
            <consortium name="Ensembl"/>
        </authorList>
    </citation>
    <scope>IDENTIFICATION</scope>
</reference>
<proteinExistence type="inferred from homology"/>
<evidence type="ECO:0000256" key="6">
    <source>
        <dbReference type="SAM" id="Phobius"/>
    </source>
</evidence>
<evidence type="ECO:0000256" key="1">
    <source>
        <dbReference type="ARBA" id="ARBA00004141"/>
    </source>
</evidence>
<name>G3RWI0_GORGO</name>
<dbReference type="FunCoup" id="G3RWI0">
    <property type="interactions" value="409"/>
</dbReference>
<dbReference type="eggNOG" id="ENOG502TB2G">
    <property type="taxonomic scope" value="Eukaryota"/>
</dbReference>
<comment type="similarity">
    <text evidence="2">Belongs to the TMEM14 family.</text>
</comment>
<keyword evidence="4 6" id="KW-1133">Transmembrane helix</keyword>
<evidence type="ECO:0000256" key="5">
    <source>
        <dbReference type="ARBA" id="ARBA00023136"/>
    </source>
</evidence>
<dbReference type="Proteomes" id="UP000001519">
    <property type="component" value="Chromosome 10"/>
</dbReference>
<organism evidence="7 8">
    <name type="scientific">Gorilla gorilla gorilla</name>
    <name type="common">Western lowland gorilla</name>
    <dbReference type="NCBI Taxonomy" id="9595"/>
    <lineage>
        <taxon>Eukaryota</taxon>
        <taxon>Metazoa</taxon>
        <taxon>Chordata</taxon>
        <taxon>Craniata</taxon>
        <taxon>Vertebrata</taxon>
        <taxon>Euteleostomi</taxon>
        <taxon>Mammalia</taxon>
        <taxon>Eutheria</taxon>
        <taxon>Euarchontoglires</taxon>
        <taxon>Primates</taxon>
        <taxon>Haplorrhini</taxon>
        <taxon>Catarrhini</taxon>
        <taxon>Hominidae</taxon>
        <taxon>Gorilla</taxon>
    </lineage>
</organism>
<reference evidence="8" key="1">
    <citation type="submission" date="2011-05" db="EMBL/GenBank/DDBJ databases">
        <title>Insights into the evolution of the great apes provided by the gorilla genome.</title>
        <authorList>
            <person name="Scally A."/>
        </authorList>
    </citation>
    <scope>NUCLEOTIDE SEQUENCE [LARGE SCALE GENOMIC DNA]</scope>
</reference>
<dbReference type="FunFam" id="1.10.10.1740:FF:000002">
    <property type="entry name" value="Transmembrane protein 14C"/>
    <property type="match status" value="1"/>
</dbReference>
<evidence type="ECO:0000313" key="7">
    <source>
        <dbReference type="Ensembl" id="ENSGGOP00000020163.2"/>
    </source>
</evidence>
<comment type="subcellular location">
    <subcellularLocation>
        <location evidence="1">Membrane</location>
        <topology evidence="1">Multi-pass membrane protein</topology>
    </subcellularLocation>
</comment>
<evidence type="ECO:0000256" key="2">
    <source>
        <dbReference type="ARBA" id="ARBA00007590"/>
    </source>
</evidence>
<dbReference type="EMBL" id="CABD030070205">
    <property type="status" value="NOT_ANNOTATED_CDS"/>
    <property type="molecule type" value="Genomic_DNA"/>
</dbReference>
<reference evidence="7" key="4">
    <citation type="submission" date="2025-09" db="UniProtKB">
        <authorList>
            <consortium name="Ensembl"/>
        </authorList>
    </citation>
    <scope>IDENTIFICATION</scope>
</reference>
<feature type="transmembrane region" description="Helical" evidence="6">
    <location>
        <begin position="38"/>
        <end position="57"/>
    </location>
</feature>
<keyword evidence="8" id="KW-1185">Reference proteome</keyword>
<feature type="transmembrane region" description="Helical" evidence="6">
    <location>
        <begin position="63"/>
        <end position="84"/>
    </location>
</feature>
<evidence type="ECO:0008006" key="9">
    <source>
        <dbReference type="Google" id="ProtNLM"/>
    </source>
</evidence>
<dbReference type="InterPro" id="IPR005349">
    <property type="entry name" value="TMEM14"/>
</dbReference>
<dbReference type="GO" id="GO:0031966">
    <property type="term" value="C:mitochondrial membrane"/>
    <property type="evidence" value="ECO:0000318"/>
    <property type="project" value="GO_Central"/>
</dbReference>
<evidence type="ECO:0000256" key="4">
    <source>
        <dbReference type="ARBA" id="ARBA00022989"/>
    </source>
</evidence>